<proteinExistence type="predicted"/>
<name>A0A8J7S9A2_9RHOB</name>
<dbReference type="Pfam" id="PF11249">
    <property type="entry name" value="DUF3047"/>
    <property type="match status" value="1"/>
</dbReference>
<organism evidence="2 3">
    <name type="scientific">Thermohalobaculum xanthum</name>
    <dbReference type="NCBI Taxonomy" id="2753746"/>
    <lineage>
        <taxon>Bacteria</taxon>
        <taxon>Pseudomonadati</taxon>
        <taxon>Pseudomonadota</taxon>
        <taxon>Alphaproteobacteria</taxon>
        <taxon>Rhodobacterales</taxon>
        <taxon>Paracoccaceae</taxon>
        <taxon>Thermohalobaculum</taxon>
    </lineage>
</organism>
<feature type="chain" id="PRO_5035285174" evidence="1">
    <location>
        <begin position="26"/>
        <end position="245"/>
    </location>
</feature>
<comment type="caution">
    <text evidence="2">The sequence shown here is derived from an EMBL/GenBank/DDBJ whole genome shotgun (WGS) entry which is preliminary data.</text>
</comment>
<sequence>MHAARGLSRMFAVLVAAALAGCAQGGRPTPAGEDAATVPFPLFAAADALMKRWRMVQVWGKSQWTIVPDGDGVAIEPAVDRSSTALARWVEFDTATCPVAEWSWRVDHLPEGADLASRKSEDVAASLFFVFGNPGTLSNPRPVPTLRYVWSAEANTQGSIVDSPYFPETLRSIVVRSGPEGLGSWQTERRNLIDDYRAAFGASPDQPVQVIALFTDNDHLGQPLRSLYRTATGWCTEEPDGFWPS</sequence>
<dbReference type="RefSeq" id="WP_200605607.1">
    <property type="nucleotide sequence ID" value="NZ_JAEHHL010000001.1"/>
</dbReference>
<keyword evidence="1" id="KW-0732">Signal</keyword>
<keyword evidence="3" id="KW-1185">Reference proteome</keyword>
<evidence type="ECO:0000313" key="2">
    <source>
        <dbReference type="EMBL" id="MBK0397637.1"/>
    </source>
</evidence>
<evidence type="ECO:0000313" key="3">
    <source>
        <dbReference type="Proteomes" id="UP000655420"/>
    </source>
</evidence>
<evidence type="ECO:0000256" key="1">
    <source>
        <dbReference type="SAM" id="SignalP"/>
    </source>
</evidence>
<feature type="signal peptide" evidence="1">
    <location>
        <begin position="1"/>
        <end position="25"/>
    </location>
</feature>
<protein>
    <submittedName>
        <fullName evidence="2">DUF3047 domain-containing protein</fullName>
    </submittedName>
</protein>
<dbReference type="EMBL" id="JAEHHL010000001">
    <property type="protein sequence ID" value="MBK0397637.1"/>
    <property type="molecule type" value="Genomic_DNA"/>
</dbReference>
<dbReference type="AlphaFoldDB" id="A0A8J7S9A2"/>
<accession>A0A8J7S9A2</accession>
<gene>
    <name evidence="2" type="ORF">H0I76_00405</name>
</gene>
<dbReference type="Proteomes" id="UP000655420">
    <property type="component" value="Unassembled WGS sequence"/>
</dbReference>
<dbReference type="PROSITE" id="PS51257">
    <property type="entry name" value="PROKAR_LIPOPROTEIN"/>
    <property type="match status" value="1"/>
</dbReference>
<dbReference type="InterPro" id="IPR021409">
    <property type="entry name" value="DUF3047"/>
</dbReference>
<reference evidence="2" key="1">
    <citation type="submission" date="2020-12" db="EMBL/GenBank/DDBJ databases">
        <title>Bacterial taxonomy.</title>
        <authorList>
            <person name="Pan X."/>
        </authorList>
    </citation>
    <scope>NUCLEOTIDE SEQUENCE</scope>
    <source>
        <strain evidence="2">M0105</strain>
    </source>
</reference>